<keyword evidence="6" id="KW-0479">Metal-binding</keyword>
<gene>
    <name evidence="11" type="ORF">BOX37_07510</name>
</gene>
<dbReference type="GO" id="GO:0016740">
    <property type="term" value="F:transferase activity"/>
    <property type="evidence" value="ECO:0007669"/>
    <property type="project" value="UniProtKB-KW"/>
</dbReference>
<dbReference type="OrthoDB" id="9778595at2"/>
<dbReference type="Pfam" id="PF02424">
    <property type="entry name" value="ApbE"/>
    <property type="match status" value="1"/>
</dbReference>
<evidence type="ECO:0000256" key="8">
    <source>
        <dbReference type="ARBA" id="ARBA00022842"/>
    </source>
</evidence>
<keyword evidence="7" id="KW-0274">FAD</keyword>
<comment type="catalytic activity">
    <reaction evidence="10">
        <text>L-threonyl-[protein] + FAD = FMN-L-threonyl-[protein] + AMP + H(+)</text>
        <dbReference type="Rhea" id="RHEA:36847"/>
        <dbReference type="Rhea" id="RHEA-COMP:11060"/>
        <dbReference type="Rhea" id="RHEA-COMP:11061"/>
        <dbReference type="ChEBI" id="CHEBI:15378"/>
        <dbReference type="ChEBI" id="CHEBI:30013"/>
        <dbReference type="ChEBI" id="CHEBI:57692"/>
        <dbReference type="ChEBI" id="CHEBI:74257"/>
        <dbReference type="ChEBI" id="CHEBI:456215"/>
        <dbReference type="EC" id="2.7.1.180"/>
    </reaction>
</comment>
<dbReference type="GO" id="GO:0046872">
    <property type="term" value="F:metal ion binding"/>
    <property type="evidence" value="ECO:0007669"/>
    <property type="project" value="UniProtKB-KW"/>
</dbReference>
<evidence type="ECO:0000256" key="10">
    <source>
        <dbReference type="ARBA" id="ARBA00048540"/>
    </source>
</evidence>
<evidence type="ECO:0000256" key="5">
    <source>
        <dbReference type="ARBA" id="ARBA00022679"/>
    </source>
</evidence>
<accession>A0A1J0VPA0</accession>
<dbReference type="KEGG" id="nsl:BOX37_07510"/>
<name>A0A1J0VPA0_9NOCA</name>
<proteinExistence type="predicted"/>
<comment type="cofactor">
    <cofactor evidence="1">
        <name>Mg(2+)</name>
        <dbReference type="ChEBI" id="CHEBI:18420"/>
    </cofactor>
</comment>
<dbReference type="EC" id="2.7.1.180" evidence="2"/>
<keyword evidence="5" id="KW-0808">Transferase</keyword>
<evidence type="ECO:0000256" key="4">
    <source>
        <dbReference type="ARBA" id="ARBA00022630"/>
    </source>
</evidence>
<keyword evidence="8" id="KW-0460">Magnesium</keyword>
<evidence type="ECO:0000313" key="11">
    <source>
        <dbReference type="EMBL" id="APE33841.1"/>
    </source>
</evidence>
<dbReference type="InterPro" id="IPR003374">
    <property type="entry name" value="ApbE-like_sf"/>
</dbReference>
<evidence type="ECO:0000313" key="12">
    <source>
        <dbReference type="Proteomes" id="UP000183810"/>
    </source>
</evidence>
<dbReference type="PANTHER" id="PTHR30040:SF2">
    <property type="entry name" value="FAD:PROTEIN FMN TRANSFERASE"/>
    <property type="match status" value="1"/>
</dbReference>
<dbReference type="PANTHER" id="PTHR30040">
    <property type="entry name" value="THIAMINE BIOSYNTHESIS LIPOPROTEIN APBE"/>
    <property type="match status" value="1"/>
</dbReference>
<keyword evidence="12" id="KW-1185">Reference proteome</keyword>
<dbReference type="AlphaFoldDB" id="A0A1J0VPA0"/>
<dbReference type="EMBL" id="CP018082">
    <property type="protein sequence ID" value="APE33841.1"/>
    <property type="molecule type" value="Genomic_DNA"/>
</dbReference>
<dbReference type="RefSeq" id="WP_071927023.1">
    <property type="nucleotide sequence ID" value="NZ_CP018082.1"/>
</dbReference>
<dbReference type="SUPFAM" id="SSF143631">
    <property type="entry name" value="ApbE-like"/>
    <property type="match status" value="1"/>
</dbReference>
<evidence type="ECO:0000256" key="2">
    <source>
        <dbReference type="ARBA" id="ARBA00011955"/>
    </source>
</evidence>
<sequence>MRPLPEQWRFEAIGTGWQIDTAVALGESDRAAVRACLDSFDRRWSRFRDDGDIAALRTGASVDFGPDASPLLALYDHLYELTAGAINPLIGGGLEMLGYDANYRLRPIGVPTPAPQWTLARREGAVLTVPPGAVLDIGAVGKGYLVDLVAAVLADRGHRSVIDAGGDLLNASADPVRVALEHPDDATMAVGVLELAPGRAVCGSAVNRRAWGEGLHHVLDARTGRPITGVVATWAVADSAAVADAAATAAFFVHPSRLTDDPAWPRTEVVVIDRSGAVSAAFTGEVFA</sequence>
<evidence type="ECO:0000256" key="3">
    <source>
        <dbReference type="ARBA" id="ARBA00016337"/>
    </source>
</evidence>
<reference evidence="11" key="1">
    <citation type="submission" date="2016-11" db="EMBL/GenBank/DDBJ databases">
        <authorList>
            <person name="Jaros S."/>
            <person name="Januszkiewicz K."/>
            <person name="Wedrychowicz H."/>
        </authorList>
    </citation>
    <scope>NUCLEOTIDE SEQUENCE [LARGE SCALE GENOMIC DNA]</scope>
    <source>
        <strain evidence="11">Y48</strain>
    </source>
</reference>
<evidence type="ECO:0000256" key="9">
    <source>
        <dbReference type="ARBA" id="ARBA00031306"/>
    </source>
</evidence>
<keyword evidence="4" id="KW-0285">Flavoprotein</keyword>
<evidence type="ECO:0000256" key="7">
    <source>
        <dbReference type="ARBA" id="ARBA00022827"/>
    </source>
</evidence>
<protein>
    <recommendedName>
        <fullName evidence="3">FAD:protein FMN transferase</fullName>
        <ecNumber evidence="2">2.7.1.180</ecNumber>
    </recommendedName>
    <alternativeName>
        <fullName evidence="9">Flavin transferase</fullName>
    </alternativeName>
</protein>
<dbReference type="Gene3D" id="3.10.520.10">
    <property type="entry name" value="ApbE-like domains"/>
    <property type="match status" value="1"/>
</dbReference>
<dbReference type="Proteomes" id="UP000183810">
    <property type="component" value="Chromosome"/>
</dbReference>
<dbReference type="InterPro" id="IPR024932">
    <property type="entry name" value="ApbE"/>
</dbReference>
<organism evidence="11 12">
    <name type="scientific">Nocardia mangyaensis</name>
    <dbReference type="NCBI Taxonomy" id="2213200"/>
    <lineage>
        <taxon>Bacteria</taxon>
        <taxon>Bacillati</taxon>
        <taxon>Actinomycetota</taxon>
        <taxon>Actinomycetes</taxon>
        <taxon>Mycobacteriales</taxon>
        <taxon>Nocardiaceae</taxon>
        <taxon>Nocardia</taxon>
    </lineage>
</organism>
<evidence type="ECO:0000256" key="6">
    <source>
        <dbReference type="ARBA" id="ARBA00022723"/>
    </source>
</evidence>
<evidence type="ECO:0000256" key="1">
    <source>
        <dbReference type="ARBA" id="ARBA00001946"/>
    </source>
</evidence>